<dbReference type="Proteomes" id="UP001597261">
    <property type="component" value="Unassembled WGS sequence"/>
</dbReference>
<dbReference type="InterPro" id="IPR017896">
    <property type="entry name" value="4Fe4S_Fe-S-bd"/>
</dbReference>
<evidence type="ECO:0000256" key="2">
    <source>
        <dbReference type="ARBA" id="ARBA00008929"/>
    </source>
</evidence>
<evidence type="ECO:0000256" key="11">
    <source>
        <dbReference type="SAM" id="Phobius"/>
    </source>
</evidence>
<evidence type="ECO:0000259" key="12">
    <source>
        <dbReference type="PROSITE" id="PS51379"/>
    </source>
</evidence>
<evidence type="ECO:0000256" key="8">
    <source>
        <dbReference type="ARBA" id="ARBA00023004"/>
    </source>
</evidence>
<dbReference type="Pfam" id="PF13247">
    <property type="entry name" value="Fer4_11"/>
    <property type="match status" value="1"/>
</dbReference>
<evidence type="ECO:0000256" key="9">
    <source>
        <dbReference type="ARBA" id="ARBA00023014"/>
    </source>
</evidence>
<keyword evidence="8" id="KW-0408">Iron</keyword>
<dbReference type="InterPro" id="IPR005614">
    <property type="entry name" value="NrfD-like"/>
</dbReference>
<feature type="transmembrane region" description="Helical" evidence="11">
    <location>
        <begin position="307"/>
        <end position="327"/>
    </location>
</feature>
<feature type="domain" description="4Fe-4S ferredoxin-type" evidence="12">
    <location>
        <begin position="80"/>
        <end position="109"/>
    </location>
</feature>
<keyword evidence="6" id="KW-0479">Metal-binding</keyword>
<evidence type="ECO:0000256" key="7">
    <source>
        <dbReference type="ARBA" id="ARBA00022989"/>
    </source>
</evidence>
<feature type="transmembrane region" description="Helical" evidence="11">
    <location>
        <begin position="266"/>
        <end position="287"/>
    </location>
</feature>
<keyword evidence="9" id="KW-0411">Iron-sulfur</keyword>
<reference evidence="14" key="1">
    <citation type="journal article" date="2019" name="Int. J. Syst. Evol. Microbiol.">
        <title>The Global Catalogue of Microorganisms (GCM) 10K type strain sequencing project: providing services to taxonomists for standard genome sequencing and annotation.</title>
        <authorList>
            <consortium name="The Broad Institute Genomics Platform"/>
            <consortium name="The Broad Institute Genome Sequencing Center for Infectious Disease"/>
            <person name="Wu L."/>
            <person name="Ma J."/>
        </authorList>
    </citation>
    <scope>NUCLEOTIDE SEQUENCE [LARGE SCALE GENOMIC DNA]</scope>
    <source>
        <strain evidence="14">CGMCC 1.12470</strain>
    </source>
</reference>
<organism evidence="13 14">
    <name type="scientific">Streptomyces caeni</name>
    <dbReference type="NCBI Taxonomy" id="2307231"/>
    <lineage>
        <taxon>Bacteria</taxon>
        <taxon>Bacillati</taxon>
        <taxon>Actinomycetota</taxon>
        <taxon>Actinomycetes</taxon>
        <taxon>Kitasatosporales</taxon>
        <taxon>Streptomycetaceae</taxon>
        <taxon>Streptomyces</taxon>
    </lineage>
</organism>
<accession>A0ABW4IP24</accession>
<dbReference type="InterPro" id="IPR050954">
    <property type="entry name" value="ET_IronSulfur_Cluster-Binding"/>
</dbReference>
<name>A0ABW4IP24_9ACTN</name>
<evidence type="ECO:0000313" key="13">
    <source>
        <dbReference type="EMBL" id="MFD1659084.1"/>
    </source>
</evidence>
<evidence type="ECO:0000256" key="1">
    <source>
        <dbReference type="ARBA" id="ARBA00004651"/>
    </source>
</evidence>
<dbReference type="PROSITE" id="PS00198">
    <property type="entry name" value="4FE4S_FER_1"/>
    <property type="match status" value="1"/>
</dbReference>
<evidence type="ECO:0000256" key="10">
    <source>
        <dbReference type="ARBA" id="ARBA00023136"/>
    </source>
</evidence>
<keyword evidence="10 11" id="KW-0472">Membrane</keyword>
<keyword evidence="5 11" id="KW-0812">Transmembrane</keyword>
<feature type="transmembrane region" description="Helical" evidence="11">
    <location>
        <begin position="239"/>
        <end position="260"/>
    </location>
</feature>
<keyword evidence="4" id="KW-0004">4Fe-4S</keyword>
<dbReference type="Gene3D" id="3.30.70.20">
    <property type="match status" value="2"/>
</dbReference>
<feature type="transmembrane region" description="Helical" evidence="11">
    <location>
        <begin position="446"/>
        <end position="466"/>
    </location>
</feature>
<dbReference type="Pfam" id="PF03916">
    <property type="entry name" value="NrfD"/>
    <property type="match status" value="1"/>
</dbReference>
<dbReference type="PANTHER" id="PTHR43177:SF3">
    <property type="entry name" value="PROTEIN NRFC HOMOLOG"/>
    <property type="match status" value="1"/>
</dbReference>
<evidence type="ECO:0000256" key="5">
    <source>
        <dbReference type="ARBA" id="ARBA00022692"/>
    </source>
</evidence>
<dbReference type="InterPro" id="IPR017900">
    <property type="entry name" value="4Fe4S_Fe_S_CS"/>
</dbReference>
<keyword evidence="3" id="KW-1003">Cell membrane</keyword>
<comment type="similarity">
    <text evidence="2">Belongs to the NrfD family.</text>
</comment>
<dbReference type="EMBL" id="JBHUDX010000030">
    <property type="protein sequence ID" value="MFD1659084.1"/>
    <property type="molecule type" value="Genomic_DNA"/>
</dbReference>
<gene>
    <name evidence="13" type="ORF">ACFSL4_12905</name>
</gene>
<feature type="transmembrane region" description="Helical" evidence="11">
    <location>
        <begin position="472"/>
        <end position="490"/>
    </location>
</feature>
<keyword evidence="14" id="KW-1185">Reference proteome</keyword>
<dbReference type="Gene3D" id="1.20.1630.10">
    <property type="entry name" value="Formate dehydrogenase/DMSO reductase domain"/>
    <property type="match status" value="1"/>
</dbReference>
<proteinExistence type="inferred from homology"/>
<dbReference type="CDD" id="cd10551">
    <property type="entry name" value="PsrB"/>
    <property type="match status" value="1"/>
</dbReference>
<evidence type="ECO:0000256" key="6">
    <source>
        <dbReference type="ARBA" id="ARBA00022723"/>
    </source>
</evidence>
<dbReference type="SUPFAM" id="SSF54862">
    <property type="entry name" value="4Fe-4S ferredoxins"/>
    <property type="match status" value="1"/>
</dbReference>
<comment type="subcellular location">
    <subcellularLocation>
        <location evidence="1">Cell membrane</location>
        <topology evidence="1">Multi-pass membrane protein</topology>
    </subcellularLocation>
</comment>
<dbReference type="RefSeq" id="WP_381081814.1">
    <property type="nucleotide sequence ID" value="NZ_JBHUDX010000030.1"/>
</dbReference>
<evidence type="ECO:0000313" key="14">
    <source>
        <dbReference type="Proteomes" id="UP001597261"/>
    </source>
</evidence>
<evidence type="ECO:0000256" key="4">
    <source>
        <dbReference type="ARBA" id="ARBA00022485"/>
    </source>
</evidence>
<comment type="caution">
    <text evidence="13">The sequence shown here is derived from an EMBL/GenBank/DDBJ whole genome shotgun (WGS) entry which is preliminary data.</text>
</comment>
<keyword evidence="7 11" id="KW-1133">Transmembrane helix</keyword>
<dbReference type="PROSITE" id="PS51379">
    <property type="entry name" value="4FE4S_FER_2"/>
    <property type="match status" value="3"/>
</dbReference>
<sequence length="505" mass="54128">MKYGFAIDQRTCIGCHACTVACKTEHEVPLGQFRTWVKYVDKGEYPSTTREFGVMRCNHCTDAPCVKICPTKALNKRDDGIVDFDNSRCIGCKSCMQACPYDAIYIDEDTHTAAKCNFCAHRIDEGLEPACVVVCPTHSIWVGDLDDPTSGISRLVNENQTAVRSPEQNTGPNVFYLGADRAVLDPLNAPVDDTYIWAKPDEHRLATAGDLPGDPVTNARTTLNTAHPRPWGWRVTTYLWTKAVGAGALMVTALALILGIDLDTASLATPPAIGLAMAGITGVLLVWDLKRPERFLYIFLKSNFSSWLVIGSYFLVAFGGVATLWLAAVIFDVDGALDILRWLAIPAGAMAAGYTAYLFGQAEGRDLWQSAVLFWHLLAQAVMVGAGALAVLAPLVDLSEDASQLLARSFVIAVAAHLLITWVEFGGKHASRNASVAAHVITHGRYAKTFWLGGIVPSVVAGALAATGWSGGSQAALVVAGLVAQAALLAHESVFVRAAQDVPLS</sequence>
<feature type="domain" description="4Fe-4S ferredoxin-type" evidence="12">
    <location>
        <begin position="48"/>
        <end position="79"/>
    </location>
</feature>
<feature type="domain" description="4Fe-4S ferredoxin-type" evidence="12">
    <location>
        <begin position="3"/>
        <end position="33"/>
    </location>
</feature>
<feature type="transmembrane region" description="Helical" evidence="11">
    <location>
        <begin position="339"/>
        <end position="360"/>
    </location>
</feature>
<feature type="transmembrane region" description="Helical" evidence="11">
    <location>
        <begin position="405"/>
        <end position="425"/>
    </location>
</feature>
<evidence type="ECO:0000256" key="3">
    <source>
        <dbReference type="ARBA" id="ARBA00022475"/>
    </source>
</evidence>
<feature type="transmembrane region" description="Helical" evidence="11">
    <location>
        <begin position="372"/>
        <end position="393"/>
    </location>
</feature>
<dbReference type="PANTHER" id="PTHR43177">
    <property type="entry name" value="PROTEIN NRFC"/>
    <property type="match status" value="1"/>
</dbReference>
<protein>
    <submittedName>
        <fullName evidence="13">4Fe-4S dicluster domain-containing protein</fullName>
    </submittedName>
</protein>